<accession>A0A4V6MWW9</accession>
<dbReference type="Proteomes" id="UP000292082">
    <property type="component" value="Unassembled WGS sequence"/>
</dbReference>
<evidence type="ECO:0000313" key="1">
    <source>
        <dbReference type="EMBL" id="TBU62398.1"/>
    </source>
</evidence>
<dbReference type="AlphaFoldDB" id="A0A4V6MWW9"/>
<keyword evidence="2" id="KW-1185">Reference proteome</keyword>
<reference evidence="1 2" key="1">
    <citation type="submission" date="2019-01" db="EMBL/GenBank/DDBJ databases">
        <title>Draft genome sequences of three monokaryotic isolates of the white-rot basidiomycete fungus Dichomitus squalens.</title>
        <authorList>
            <consortium name="DOE Joint Genome Institute"/>
            <person name="Lopez S.C."/>
            <person name="Andreopoulos B."/>
            <person name="Pangilinan J."/>
            <person name="Lipzen A."/>
            <person name="Riley R."/>
            <person name="Ahrendt S."/>
            <person name="Ng V."/>
            <person name="Barry K."/>
            <person name="Daum C."/>
            <person name="Grigoriev I.V."/>
            <person name="Hilden K.S."/>
            <person name="Makela M.R."/>
            <person name="de Vries R.P."/>
        </authorList>
    </citation>
    <scope>NUCLEOTIDE SEQUENCE [LARGE SCALE GENOMIC DNA]</scope>
    <source>
        <strain evidence="1 2">CBS 464.89</strain>
    </source>
</reference>
<evidence type="ECO:0000313" key="2">
    <source>
        <dbReference type="Proteomes" id="UP000292082"/>
    </source>
</evidence>
<name>A0A4V6MWW9_9APHY</name>
<sequence length="123" mass="13218">MSPSVPSRLTLTSPRFRTSLRIAPAQVSCHDGTTESMLYRAYVIDKATGGVFALSLLQSTLSSNSGSELSHTYALTTATAGLTRGPRVILLEDVWGRCIDTREGGHRGEQAIHTGGGLYPRRV</sequence>
<gene>
    <name evidence="1" type="ORF">BD310DRAFT_918325</name>
</gene>
<proteinExistence type="predicted"/>
<protein>
    <submittedName>
        <fullName evidence="1">Uncharacterized protein</fullName>
    </submittedName>
</protein>
<dbReference type="EMBL" id="ML145093">
    <property type="protein sequence ID" value="TBU62398.1"/>
    <property type="molecule type" value="Genomic_DNA"/>
</dbReference>
<organism evidence="1 2">
    <name type="scientific">Dichomitus squalens</name>
    <dbReference type="NCBI Taxonomy" id="114155"/>
    <lineage>
        <taxon>Eukaryota</taxon>
        <taxon>Fungi</taxon>
        <taxon>Dikarya</taxon>
        <taxon>Basidiomycota</taxon>
        <taxon>Agaricomycotina</taxon>
        <taxon>Agaricomycetes</taxon>
        <taxon>Polyporales</taxon>
        <taxon>Polyporaceae</taxon>
        <taxon>Dichomitus</taxon>
    </lineage>
</organism>